<dbReference type="PROSITE" id="PS00086">
    <property type="entry name" value="CYTOCHROME_P450"/>
    <property type="match status" value="2"/>
</dbReference>
<organism evidence="8 9">
    <name type="scientific">Brassica rapa subsp. trilocularis</name>
    <dbReference type="NCBI Taxonomy" id="1813537"/>
    <lineage>
        <taxon>Eukaryota</taxon>
        <taxon>Viridiplantae</taxon>
        <taxon>Streptophyta</taxon>
        <taxon>Embryophyta</taxon>
        <taxon>Tracheophyta</taxon>
        <taxon>Spermatophyta</taxon>
        <taxon>Magnoliopsida</taxon>
        <taxon>eudicotyledons</taxon>
        <taxon>Gunneridae</taxon>
        <taxon>Pentapetalae</taxon>
        <taxon>rosids</taxon>
        <taxon>malvids</taxon>
        <taxon>Brassicales</taxon>
        <taxon>Brassicaceae</taxon>
        <taxon>Brassiceae</taxon>
        <taxon>Brassica</taxon>
    </lineage>
</organism>
<evidence type="ECO:0000256" key="5">
    <source>
        <dbReference type="ARBA" id="ARBA00023002"/>
    </source>
</evidence>
<evidence type="ECO:0000256" key="3">
    <source>
        <dbReference type="ARBA" id="ARBA00022692"/>
    </source>
</evidence>
<keyword evidence="5" id="KW-0560">Oxidoreductase</keyword>
<comment type="subcellular location">
    <subcellularLocation>
        <location evidence="1">Membrane</location>
        <topology evidence="1">Single-pass membrane protein</topology>
    </subcellularLocation>
</comment>
<dbReference type="EMBL" id="JADBGQ010000006">
    <property type="protein sequence ID" value="KAG5394903.1"/>
    <property type="molecule type" value="Genomic_DNA"/>
</dbReference>
<protein>
    <recommendedName>
        <fullName evidence="10">Cytochrome P450</fullName>
    </recommendedName>
</protein>
<keyword evidence="3" id="KW-0812">Transmembrane</keyword>
<keyword evidence="9" id="KW-1185">Reference proteome</keyword>
<feature type="signal peptide" evidence="7">
    <location>
        <begin position="1"/>
        <end position="26"/>
    </location>
</feature>
<keyword evidence="6" id="KW-0472">Membrane</keyword>
<keyword evidence="4" id="KW-1133">Transmembrane helix</keyword>
<evidence type="ECO:0000256" key="1">
    <source>
        <dbReference type="ARBA" id="ARBA00004167"/>
    </source>
</evidence>
<evidence type="ECO:0000313" key="8">
    <source>
        <dbReference type="EMBL" id="KAG5394903.1"/>
    </source>
</evidence>
<keyword evidence="7" id="KW-0732">Signal</keyword>
<reference evidence="8 9" key="1">
    <citation type="submission" date="2021-03" db="EMBL/GenBank/DDBJ databases">
        <authorList>
            <person name="King G.J."/>
            <person name="Bancroft I."/>
            <person name="Baten A."/>
            <person name="Bloomfield J."/>
            <person name="Borpatragohain P."/>
            <person name="He Z."/>
            <person name="Irish N."/>
            <person name="Irwin J."/>
            <person name="Liu K."/>
            <person name="Mauleon R.P."/>
            <person name="Moore J."/>
            <person name="Morris R."/>
            <person name="Ostergaard L."/>
            <person name="Wang B."/>
            <person name="Wells R."/>
        </authorList>
    </citation>
    <scope>NUCLEOTIDE SEQUENCE [LARGE SCALE GENOMIC DNA]</scope>
    <source>
        <strain evidence="8">R-o-18</strain>
        <tissue evidence="8">Leaf</tissue>
    </source>
</reference>
<dbReference type="PANTHER" id="PTHR47956:SF70">
    <property type="entry name" value="CYTOCHROME P450 71B21"/>
    <property type="match status" value="1"/>
</dbReference>
<feature type="chain" id="PRO_5046577480" description="Cytochrome P450" evidence="7">
    <location>
        <begin position="27"/>
        <end position="909"/>
    </location>
</feature>
<name>A0ABQ7M9Z8_BRACM</name>
<evidence type="ECO:0000256" key="7">
    <source>
        <dbReference type="SAM" id="SignalP"/>
    </source>
</evidence>
<dbReference type="Proteomes" id="UP000823674">
    <property type="component" value="Chromosome A06"/>
</dbReference>
<dbReference type="InterPro" id="IPR001128">
    <property type="entry name" value="Cyt_P450"/>
</dbReference>
<gene>
    <name evidence="8" type="primary">A06p050730.1_BraROA</name>
    <name evidence="8" type="ORF">IGI04_024866</name>
</gene>
<dbReference type="PRINTS" id="PR00385">
    <property type="entry name" value="P450"/>
</dbReference>
<comment type="similarity">
    <text evidence="2">Belongs to the cytochrome P450 family.</text>
</comment>
<evidence type="ECO:0000313" key="9">
    <source>
        <dbReference type="Proteomes" id="UP000823674"/>
    </source>
</evidence>
<dbReference type="InterPro" id="IPR017972">
    <property type="entry name" value="Cyt_P450_CS"/>
</dbReference>
<proteinExistence type="inferred from homology"/>
<accession>A0ABQ7M9Z8</accession>
<comment type="caution">
    <text evidence="8">The sequence shown here is derived from an EMBL/GenBank/DDBJ whole genome shotgun (WGS) entry which is preliminary data.</text>
</comment>
<dbReference type="Gene3D" id="1.10.630.10">
    <property type="entry name" value="Cytochrome P450"/>
    <property type="match status" value="3"/>
</dbReference>
<dbReference type="PANTHER" id="PTHR47956">
    <property type="entry name" value="CYTOCHROME P450 71B11-RELATED"/>
    <property type="match status" value="1"/>
</dbReference>
<dbReference type="PRINTS" id="PR00463">
    <property type="entry name" value="EP450I"/>
</dbReference>
<evidence type="ECO:0000256" key="4">
    <source>
        <dbReference type="ARBA" id="ARBA00022989"/>
    </source>
</evidence>
<evidence type="ECO:0000256" key="2">
    <source>
        <dbReference type="ARBA" id="ARBA00010617"/>
    </source>
</evidence>
<dbReference type="Pfam" id="PF00067">
    <property type="entry name" value="p450"/>
    <property type="match status" value="3"/>
</dbReference>
<sequence length="909" mass="104155">MSMFLYFFLSMPLLFIFFKRLSNSKGKFPPGPMGLPIIGNLHQLGKSLHRSFHKLSQEYGPVMFLRFGVVPVVVFSTKEAAEEVLKTHDLETCTRPKLSATKLFSYNYKDIGFAQYGDDWREMRKLAMLELFSSKKLKAFRYIREEESELLVKKLSKSAETQTLVDLRKALFSLTASIICRLAFGQNFHECDFVDMDKVEELVLESETNLGSFAFTDFFPTGLGWIIDRISGQHSELHKAFARLSNFFQHVIDDHLKPEQPQDHSDIIGVMLDMINKESKVGSFKVTYDHLKGVMSDVFLAGVNAGAITMIWAMTELTRHPRVMKKLQQEIRATLGDNKEKITEQDLEKVHFLKLVIQETFRLHPPAPLLLPRETMSDIKIQGYNIPKNTMIEINTYAIGRDPNCWTNPNEFIPERFIDNPIDYKGQHFELLPFGGGRRICPGMATGMTIVELGLLNVLYFFDWSLPDGMTIEDINMEEAGAFVIAKKVPLELVPIKHSKWNLPPSPPKFPVIGNLHQIGGLPHRSLERLARKYGPVMLLHFGFVPVVVVSSREAAEEVLRTHDLDCCSRPKLVGTRLLSRDFKDIAFTPYGEEWKERRKLAVRELFCLKKVQSFRYIREEECNFMVKKLSESAVNRTPVDLSKALFWLTASILFRVALGQNFYESKFIDKEKIEELVTRLNDVFLKLDDLFQRVIDDHKSPGRSKEHEDIIDAMLDVLHKQGENDSLKLTVDHIRGVVSNIFLAGIDTGAINMIWAMTELARNPKLMKKVQSEIRDNLGNNKETITEEDIDKVPYLKMFKASAIGRDPKLWTNPEEFNPERFIDKPVDYRGQHFEFLPFGSGRRMCPGMPMGMAIVELGLLNLLYFFDWSLPDGMTIDDIDMEEAGTLTIVKKVPLKLVPVRRAISIP</sequence>
<evidence type="ECO:0000256" key="6">
    <source>
        <dbReference type="ARBA" id="ARBA00023136"/>
    </source>
</evidence>
<dbReference type="SUPFAM" id="SSF48264">
    <property type="entry name" value="Cytochrome P450"/>
    <property type="match status" value="2"/>
</dbReference>
<evidence type="ECO:0008006" key="10">
    <source>
        <dbReference type="Google" id="ProtNLM"/>
    </source>
</evidence>
<dbReference type="InterPro" id="IPR050193">
    <property type="entry name" value="Cytochrome_P450_71"/>
</dbReference>
<dbReference type="InterPro" id="IPR036396">
    <property type="entry name" value="Cyt_P450_sf"/>
</dbReference>
<dbReference type="InterPro" id="IPR002401">
    <property type="entry name" value="Cyt_P450_E_grp-I"/>
</dbReference>
<dbReference type="CDD" id="cd11072">
    <property type="entry name" value="CYP71-like"/>
    <property type="match status" value="2"/>
</dbReference>